<dbReference type="SUPFAM" id="SSF51306">
    <property type="entry name" value="LexA/Signal peptidase"/>
    <property type="match status" value="1"/>
</dbReference>
<dbReference type="Pfam" id="PF00717">
    <property type="entry name" value="Peptidase_S24"/>
    <property type="match status" value="1"/>
</dbReference>
<dbReference type="InterPro" id="IPR010744">
    <property type="entry name" value="Phage_CI_N"/>
</dbReference>
<dbReference type="PANTHER" id="PTHR40661">
    <property type="match status" value="1"/>
</dbReference>
<dbReference type="GO" id="GO:0045892">
    <property type="term" value="P:negative regulation of DNA-templated transcription"/>
    <property type="evidence" value="ECO:0007669"/>
    <property type="project" value="InterPro"/>
</dbReference>
<proteinExistence type="predicted"/>
<dbReference type="Gene3D" id="1.10.260.40">
    <property type="entry name" value="lambda repressor-like DNA-binding domains"/>
    <property type="match status" value="1"/>
</dbReference>
<dbReference type="InterPro" id="IPR039418">
    <property type="entry name" value="LexA-like"/>
</dbReference>
<dbReference type="CDD" id="cd06529">
    <property type="entry name" value="S24_LexA-like"/>
    <property type="match status" value="1"/>
</dbReference>
<evidence type="ECO:0000256" key="1">
    <source>
        <dbReference type="ARBA" id="ARBA00023015"/>
    </source>
</evidence>
<evidence type="ECO:0000313" key="7">
    <source>
        <dbReference type="Proteomes" id="UP000295382"/>
    </source>
</evidence>
<evidence type="ECO:0000313" key="6">
    <source>
        <dbReference type="EMBL" id="TCS38504.1"/>
    </source>
</evidence>
<dbReference type="InterPro" id="IPR010982">
    <property type="entry name" value="Lambda_DNA-bd_dom_sf"/>
</dbReference>
<dbReference type="Gene3D" id="2.10.109.10">
    <property type="entry name" value="Umud Fragment, subunit A"/>
    <property type="match status" value="1"/>
</dbReference>
<dbReference type="InterPro" id="IPR036286">
    <property type="entry name" value="LexA/Signal_pep-like_sf"/>
</dbReference>
<evidence type="ECO:0000259" key="4">
    <source>
        <dbReference type="Pfam" id="PF00717"/>
    </source>
</evidence>
<dbReference type="GO" id="GO:0003677">
    <property type="term" value="F:DNA binding"/>
    <property type="evidence" value="ECO:0007669"/>
    <property type="project" value="UniProtKB-KW"/>
</dbReference>
<keyword evidence="2" id="KW-0238">DNA-binding</keyword>
<evidence type="ECO:0000256" key="3">
    <source>
        <dbReference type="ARBA" id="ARBA00023163"/>
    </source>
</evidence>
<keyword evidence="1" id="KW-0805">Transcription regulation</keyword>
<accession>A0A4R3I013</accession>
<evidence type="ECO:0000256" key="2">
    <source>
        <dbReference type="ARBA" id="ARBA00023125"/>
    </source>
</evidence>
<name>A0A4R3I013_PAULE</name>
<evidence type="ECO:0000259" key="5">
    <source>
        <dbReference type="Pfam" id="PF07022"/>
    </source>
</evidence>
<dbReference type="InterPro" id="IPR015927">
    <property type="entry name" value="Peptidase_S24_S26A/B/C"/>
</dbReference>
<dbReference type="PANTHER" id="PTHR40661:SF3">
    <property type="entry name" value="FELS-1 PROPHAGE TRANSCRIPTIONAL REGULATOR"/>
    <property type="match status" value="1"/>
</dbReference>
<sequence>MKNENKFEEVISRAKIALKVNGDKELAALLEMSATAFSNRKKKGSIPYEKLTELLASRNVDFRWVFTGSVDSSTLRDATMAATDVALRYSTVGRGLMQEMQEAAFVEKLTADQLLDRFRDRLPETFSVDTEVAQENAEHYRMSDYQLVPRTSARPSAGHGMIVESDQIVDYLAFKREWLSRVLGITHGDIALVQVRGSSMATTVYDGDLVLVDMRQNRLDASAIYVLKIGEALLLKRVLINLDGSVTIKSDNEEYGKNTYSAEQLRELNLQILGRVVWPRLR</sequence>
<dbReference type="Pfam" id="PF07022">
    <property type="entry name" value="Phage_CI_repr"/>
    <property type="match status" value="1"/>
</dbReference>
<keyword evidence="3" id="KW-0804">Transcription</keyword>
<protein>
    <submittedName>
        <fullName evidence="6">Phage repressor protein C with HTH and peptisase S24 domain</fullName>
    </submittedName>
</protein>
<dbReference type="Proteomes" id="UP000295382">
    <property type="component" value="Unassembled WGS sequence"/>
</dbReference>
<dbReference type="RefSeq" id="WP_132257576.1">
    <property type="nucleotide sequence ID" value="NZ_SLZQ01000002.1"/>
</dbReference>
<gene>
    <name evidence="6" type="ORF">EDC30_102243</name>
</gene>
<feature type="domain" description="Bacteriophage CI repressor N-terminal" evidence="5">
    <location>
        <begin position="9"/>
        <end position="69"/>
    </location>
</feature>
<organism evidence="6 7">
    <name type="scientific">Paucimonas lemoignei</name>
    <name type="common">Pseudomonas lemoignei</name>
    <dbReference type="NCBI Taxonomy" id="29443"/>
    <lineage>
        <taxon>Bacteria</taxon>
        <taxon>Pseudomonadati</taxon>
        <taxon>Pseudomonadota</taxon>
        <taxon>Betaproteobacteria</taxon>
        <taxon>Burkholderiales</taxon>
        <taxon>Burkholderiaceae</taxon>
        <taxon>Paucimonas</taxon>
    </lineage>
</organism>
<keyword evidence="7" id="KW-1185">Reference proteome</keyword>
<reference evidence="6 7" key="1">
    <citation type="submission" date="2019-03" db="EMBL/GenBank/DDBJ databases">
        <title>Genomic Encyclopedia of Type Strains, Phase IV (KMG-IV): sequencing the most valuable type-strain genomes for metagenomic binning, comparative biology and taxonomic classification.</title>
        <authorList>
            <person name="Goeker M."/>
        </authorList>
    </citation>
    <scope>NUCLEOTIDE SEQUENCE [LARGE SCALE GENOMIC DNA]</scope>
    <source>
        <strain evidence="6 7">DSM 7445</strain>
    </source>
</reference>
<comment type="caution">
    <text evidence="6">The sequence shown here is derived from an EMBL/GenBank/DDBJ whole genome shotgun (WGS) entry which is preliminary data.</text>
</comment>
<feature type="domain" description="Peptidase S24/S26A/S26B/S26C" evidence="4">
    <location>
        <begin position="154"/>
        <end position="277"/>
    </location>
</feature>
<dbReference type="OrthoDB" id="7011085at2"/>
<dbReference type="AlphaFoldDB" id="A0A4R3I013"/>
<dbReference type="EMBL" id="SLZQ01000002">
    <property type="protein sequence ID" value="TCS38504.1"/>
    <property type="molecule type" value="Genomic_DNA"/>
</dbReference>